<name>A0A0C2TGQ0_AMAMK</name>
<keyword evidence="1" id="KW-0696">RNA-directed RNA polymerase</keyword>
<dbReference type="GO" id="GO:0003723">
    <property type="term" value="F:RNA binding"/>
    <property type="evidence" value="ECO:0007669"/>
    <property type="project" value="UniProtKB-KW"/>
</dbReference>
<dbReference type="AlphaFoldDB" id="A0A0C2TGQ0"/>
<dbReference type="GO" id="GO:0031380">
    <property type="term" value="C:nuclear RNA-directed RNA polymerase complex"/>
    <property type="evidence" value="ECO:0007669"/>
    <property type="project" value="TreeGrafter"/>
</dbReference>
<dbReference type="STRING" id="946122.A0A0C2TGQ0"/>
<evidence type="ECO:0000313" key="4">
    <source>
        <dbReference type="Proteomes" id="UP000054549"/>
    </source>
</evidence>
<dbReference type="EC" id="2.7.7.48" evidence="1"/>
<proteinExistence type="inferred from homology"/>
<dbReference type="HOGENOM" id="CLU_001366_2_1_1"/>
<dbReference type="GO" id="GO:0030422">
    <property type="term" value="P:siRNA processing"/>
    <property type="evidence" value="ECO:0007669"/>
    <property type="project" value="TreeGrafter"/>
</dbReference>
<dbReference type="OrthoDB" id="6513042at2759"/>
<dbReference type="InParanoid" id="A0A0C2TGQ0"/>
<evidence type="ECO:0000256" key="1">
    <source>
        <dbReference type="RuleBase" id="RU363098"/>
    </source>
</evidence>
<gene>
    <name evidence="3" type="ORF">M378DRAFT_10362</name>
</gene>
<sequence>MYALDVCFDILTPPDFHRINFHYNPDDQKKSTKVASVHPGHEIVAPFAYHVRIVLFNDRQKDIIEKFEEMSKIAEIPTATIIRCNSNNTIEARKFGFFTSERIYKLKKQVACFSWPVAFQLEALLHNSLLHSGDIENLLPTVKMLCRLHPDDNNSYVGLILRRYADMLRIRSPRESPAQCFERVRRDYLRMKSKLANGIFMCYHVTFTPSRILLEGPFPMQSNRIIREYEGYEDCFIRVNFSEEDKLNYRWDRRVDCLTLVEKRVGDILKNGFELSGRRFEFLAYSGSSLRNHSVWFVHPFEHASKGYLRPGKKDRLVNAKFIRETIGDFRRTELLKQPSKYAARLGQAFTATDPSVWISRNDFEEIEDIGSGDHLHTDGVGTISKSLSDAIWENIKQPGTNAVQPSAYQIRFLGYKGMVGVDPKLDEDGNGIKMRLRKSMRKFENSKAESAQIEIAKSFQRPNGCHLNRPLIMFLEDLHVKREYFEALQDEAIADAKTIHNSIGDFCAVLNKHSFGAPYRLSFTLKRLRDKYGLELHTKNDQSGLDTQFLKQIRRVAMLSVLREIKHRARIPVPDSFHLVGVADEGPAYEKRGYDNVFTLTETEIYACVQKSVDDQPVWLEGPCTISRSPIAHPGDIQRVTAIGKPPEDRLCLFAEMKNVVVLPSVGKRSLASMLGGGDLDGDEFEVIMYPPLLPKTWEEPAKYPQDSPFNLGRDSEVEDICDFIVEYIYSDVLGLLSVRQLIIADQSEAWRDGVFDKDCLKLSRLCSQAVDYAKNGNKVDIEGNLPSTLIREKPDWQQAEVVDPDKLDYYDSDRALGHLYRNQDLEVETLKEEPSLPAAEIDSSIVMDPISVALGPMVEEFLGQEVDAEEDEEETKDETAGLFRKYVNELSYIRSTHTISARPDSQLQEAEIVVGTILDKCTQNRYRKDRMYKMKNHTRTLVGDIERHFVDKSLEPGPGEWREGLRGAWRAWCYSQRHYDRDGAGSFGLIALGIVLDCLDNLLD</sequence>
<comment type="catalytic activity">
    <reaction evidence="1">
        <text>RNA(n) + a ribonucleoside 5'-triphosphate = RNA(n+1) + diphosphate</text>
        <dbReference type="Rhea" id="RHEA:21248"/>
        <dbReference type="Rhea" id="RHEA-COMP:14527"/>
        <dbReference type="Rhea" id="RHEA-COMP:17342"/>
        <dbReference type="ChEBI" id="CHEBI:33019"/>
        <dbReference type="ChEBI" id="CHEBI:61557"/>
        <dbReference type="ChEBI" id="CHEBI:140395"/>
        <dbReference type="EC" id="2.7.7.48"/>
    </reaction>
</comment>
<feature type="domain" description="RDRP core" evidence="2">
    <location>
        <begin position="207"/>
        <end position="824"/>
    </location>
</feature>
<comment type="similarity">
    <text evidence="1">Belongs to the RdRP family.</text>
</comment>
<dbReference type="Proteomes" id="UP000054549">
    <property type="component" value="Unassembled WGS sequence"/>
</dbReference>
<keyword evidence="1" id="KW-0694">RNA-binding</keyword>
<reference evidence="3 4" key="1">
    <citation type="submission" date="2014-04" db="EMBL/GenBank/DDBJ databases">
        <title>Evolutionary Origins and Diversification of the Mycorrhizal Mutualists.</title>
        <authorList>
            <consortium name="DOE Joint Genome Institute"/>
            <consortium name="Mycorrhizal Genomics Consortium"/>
            <person name="Kohler A."/>
            <person name="Kuo A."/>
            <person name="Nagy L.G."/>
            <person name="Floudas D."/>
            <person name="Copeland A."/>
            <person name="Barry K.W."/>
            <person name="Cichocki N."/>
            <person name="Veneault-Fourrey C."/>
            <person name="LaButti K."/>
            <person name="Lindquist E.A."/>
            <person name="Lipzen A."/>
            <person name="Lundell T."/>
            <person name="Morin E."/>
            <person name="Murat C."/>
            <person name="Riley R."/>
            <person name="Ohm R."/>
            <person name="Sun H."/>
            <person name="Tunlid A."/>
            <person name="Henrissat B."/>
            <person name="Grigoriev I.V."/>
            <person name="Hibbett D.S."/>
            <person name="Martin F."/>
        </authorList>
    </citation>
    <scope>NUCLEOTIDE SEQUENCE [LARGE SCALE GENOMIC DNA]</scope>
    <source>
        <strain evidence="3 4">Koide BX008</strain>
    </source>
</reference>
<accession>A0A0C2TGQ0</accession>
<keyword evidence="1" id="KW-0808">Transferase</keyword>
<keyword evidence="1" id="KW-0548">Nucleotidyltransferase</keyword>
<organism evidence="3 4">
    <name type="scientific">Amanita muscaria (strain Koide BX008)</name>
    <dbReference type="NCBI Taxonomy" id="946122"/>
    <lineage>
        <taxon>Eukaryota</taxon>
        <taxon>Fungi</taxon>
        <taxon>Dikarya</taxon>
        <taxon>Basidiomycota</taxon>
        <taxon>Agaricomycotina</taxon>
        <taxon>Agaricomycetes</taxon>
        <taxon>Agaricomycetidae</taxon>
        <taxon>Agaricales</taxon>
        <taxon>Pluteineae</taxon>
        <taxon>Amanitaceae</taxon>
        <taxon>Amanita</taxon>
    </lineage>
</organism>
<keyword evidence="4" id="KW-1185">Reference proteome</keyword>
<dbReference type="EMBL" id="KN818238">
    <property type="protein sequence ID" value="KIL66069.1"/>
    <property type="molecule type" value="Genomic_DNA"/>
</dbReference>
<dbReference type="InterPro" id="IPR007855">
    <property type="entry name" value="RDRP"/>
</dbReference>
<dbReference type="FunCoup" id="A0A0C2TGQ0">
    <property type="interactions" value="7"/>
</dbReference>
<dbReference type="Pfam" id="PF05183">
    <property type="entry name" value="RdRP"/>
    <property type="match status" value="1"/>
</dbReference>
<dbReference type="GO" id="GO:0003968">
    <property type="term" value="F:RNA-directed RNA polymerase activity"/>
    <property type="evidence" value="ECO:0007669"/>
    <property type="project" value="UniProtKB-KW"/>
</dbReference>
<dbReference type="InterPro" id="IPR057596">
    <property type="entry name" value="RDRP_core"/>
</dbReference>
<evidence type="ECO:0000259" key="2">
    <source>
        <dbReference type="Pfam" id="PF05183"/>
    </source>
</evidence>
<evidence type="ECO:0000313" key="3">
    <source>
        <dbReference type="EMBL" id="KIL66069.1"/>
    </source>
</evidence>
<protein>
    <recommendedName>
        <fullName evidence="1">RNA-dependent RNA polymerase</fullName>
        <ecNumber evidence="1">2.7.7.48</ecNumber>
    </recommendedName>
</protein>
<dbReference type="PANTHER" id="PTHR23079:SF55">
    <property type="entry name" value="RNA-DIRECTED RNA POLYMERASE"/>
    <property type="match status" value="1"/>
</dbReference>
<dbReference type="PANTHER" id="PTHR23079">
    <property type="entry name" value="RNA-DEPENDENT RNA POLYMERASE"/>
    <property type="match status" value="1"/>
</dbReference>